<organism evidence="2 3">
    <name type="scientific">Candidatus Ornithospirochaeta stercoravium</name>
    <dbReference type="NCBI Taxonomy" id="2840897"/>
    <lineage>
        <taxon>Bacteria</taxon>
        <taxon>Pseudomonadati</taxon>
        <taxon>Spirochaetota</taxon>
        <taxon>Spirochaetia</taxon>
        <taxon>Spirochaetales</taxon>
        <taxon>Spirochaetaceae</taxon>
        <taxon>Spirochaetaceae incertae sedis</taxon>
        <taxon>Candidatus Ornithospirochaeta</taxon>
    </lineage>
</organism>
<keyword evidence="1" id="KW-0472">Membrane</keyword>
<dbReference type="InterPro" id="IPR007359">
    <property type="entry name" value="SigmaE_reg_RseC_MucC"/>
</dbReference>
<dbReference type="PANTHER" id="PTHR35867">
    <property type="entry name" value="PROTEIN RSEC"/>
    <property type="match status" value="1"/>
</dbReference>
<dbReference type="Proteomes" id="UP000810292">
    <property type="component" value="Unassembled WGS sequence"/>
</dbReference>
<dbReference type="PANTHER" id="PTHR35867:SF1">
    <property type="entry name" value="PROTEIN RSEC"/>
    <property type="match status" value="1"/>
</dbReference>
<comment type="caution">
    <text evidence="2">The sequence shown here is derived from an EMBL/GenBank/DDBJ whole genome shotgun (WGS) entry which is preliminary data.</text>
</comment>
<dbReference type="Pfam" id="PF04246">
    <property type="entry name" value="RseC_MucC"/>
    <property type="match status" value="1"/>
</dbReference>
<evidence type="ECO:0000256" key="1">
    <source>
        <dbReference type="SAM" id="Phobius"/>
    </source>
</evidence>
<feature type="transmembrane region" description="Helical" evidence="1">
    <location>
        <begin position="65"/>
        <end position="90"/>
    </location>
</feature>
<protein>
    <submittedName>
        <fullName evidence="2">SoxR reducing system RseC family protein</fullName>
    </submittedName>
</protein>
<reference evidence="2" key="2">
    <citation type="journal article" date="2021" name="PeerJ">
        <title>Extensive microbial diversity within the chicken gut microbiome revealed by metagenomics and culture.</title>
        <authorList>
            <person name="Gilroy R."/>
            <person name="Ravi A."/>
            <person name="Getino M."/>
            <person name="Pursley I."/>
            <person name="Horton D.L."/>
            <person name="Alikhan N.F."/>
            <person name="Baker D."/>
            <person name="Gharbi K."/>
            <person name="Hall N."/>
            <person name="Watson M."/>
            <person name="Adriaenssens E.M."/>
            <person name="Foster-Nyarko E."/>
            <person name="Jarju S."/>
            <person name="Secka A."/>
            <person name="Antonio M."/>
            <person name="Oren A."/>
            <person name="Chaudhuri R.R."/>
            <person name="La Ragione R."/>
            <person name="Hildebrand F."/>
            <person name="Pallen M.J."/>
        </authorList>
    </citation>
    <scope>NUCLEOTIDE SEQUENCE</scope>
    <source>
        <strain evidence="2">14700</strain>
    </source>
</reference>
<accession>A0A9D9ICH1</accession>
<keyword evidence="1" id="KW-0812">Transmembrane</keyword>
<feature type="transmembrane region" description="Helical" evidence="1">
    <location>
        <begin position="96"/>
        <end position="116"/>
    </location>
</feature>
<evidence type="ECO:0000313" key="3">
    <source>
        <dbReference type="Proteomes" id="UP000810292"/>
    </source>
</evidence>
<name>A0A9D9ICH1_9SPIO</name>
<sequence length="135" mass="14670">MRQTVTIQENKDGKLIAGCDKSACEGCKGSFFCTSKNSTFTVDNPSGIVLSKGDKAVIELPPRKTLFSVFMSLGFPLLMFLPGYFIASIFTDSQGYLFLASIAGVAVGFIISAIYFRARKAKYTPVVIDKGENED</sequence>
<gene>
    <name evidence="2" type="ORF">IAA72_07510</name>
</gene>
<keyword evidence="1" id="KW-1133">Transmembrane helix</keyword>
<evidence type="ECO:0000313" key="2">
    <source>
        <dbReference type="EMBL" id="MBO8469615.1"/>
    </source>
</evidence>
<dbReference type="EMBL" id="JADIMF010000122">
    <property type="protein sequence ID" value="MBO8469615.1"/>
    <property type="molecule type" value="Genomic_DNA"/>
</dbReference>
<proteinExistence type="predicted"/>
<dbReference type="AlphaFoldDB" id="A0A9D9ICH1"/>
<reference evidence="2" key="1">
    <citation type="submission" date="2020-10" db="EMBL/GenBank/DDBJ databases">
        <authorList>
            <person name="Gilroy R."/>
        </authorList>
    </citation>
    <scope>NUCLEOTIDE SEQUENCE</scope>
    <source>
        <strain evidence="2">14700</strain>
    </source>
</reference>